<dbReference type="PANTHER" id="PTHR11685">
    <property type="entry name" value="RBR FAMILY RING FINGER AND IBR DOMAIN-CONTAINING"/>
    <property type="match status" value="1"/>
</dbReference>
<evidence type="ECO:0000259" key="9">
    <source>
        <dbReference type="PROSITE" id="PS51873"/>
    </source>
</evidence>
<keyword evidence="6" id="KW-0862">Zinc</keyword>
<dbReference type="EMBL" id="CAJNNW010014394">
    <property type="protein sequence ID" value="CAE8656559.1"/>
    <property type="molecule type" value="Genomic_DNA"/>
</dbReference>
<evidence type="ECO:0000256" key="3">
    <source>
        <dbReference type="ARBA" id="ARBA00022737"/>
    </source>
</evidence>
<protein>
    <recommendedName>
        <fullName evidence="12">RING-type domain-containing protein</fullName>
    </recommendedName>
</protein>
<evidence type="ECO:0000313" key="11">
    <source>
        <dbReference type="Proteomes" id="UP000626109"/>
    </source>
</evidence>
<evidence type="ECO:0008006" key="12">
    <source>
        <dbReference type="Google" id="ProtNLM"/>
    </source>
</evidence>
<dbReference type="Pfam" id="PF26200">
    <property type="entry name" value="Rcat_RNF216"/>
    <property type="match status" value="1"/>
</dbReference>
<dbReference type="GO" id="GO:0008270">
    <property type="term" value="F:zinc ion binding"/>
    <property type="evidence" value="ECO:0007669"/>
    <property type="project" value="UniProtKB-KW"/>
</dbReference>
<evidence type="ECO:0000256" key="1">
    <source>
        <dbReference type="ARBA" id="ARBA00022679"/>
    </source>
</evidence>
<dbReference type="PROSITE" id="PS50089">
    <property type="entry name" value="ZF_RING_2"/>
    <property type="match status" value="1"/>
</dbReference>
<dbReference type="InterPro" id="IPR031127">
    <property type="entry name" value="E3_UB_ligase_RBR"/>
</dbReference>
<dbReference type="CDD" id="cd20335">
    <property type="entry name" value="BRcat_RBR"/>
    <property type="match status" value="1"/>
</dbReference>
<organism evidence="10 11">
    <name type="scientific">Polarella glacialis</name>
    <name type="common">Dinoflagellate</name>
    <dbReference type="NCBI Taxonomy" id="89957"/>
    <lineage>
        <taxon>Eukaryota</taxon>
        <taxon>Sar</taxon>
        <taxon>Alveolata</taxon>
        <taxon>Dinophyceae</taxon>
        <taxon>Suessiales</taxon>
        <taxon>Suessiaceae</taxon>
        <taxon>Polarella</taxon>
    </lineage>
</organism>
<keyword evidence="1" id="KW-0808">Transferase</keyword>
<feature type="domain" description="RING-type" evidence="8">
    <location>
        <begin position="96"/>
        <end position="146"/>
    </location>
</feature>
<keyword evidence="3" id="KW-0677">Repeat</keyword>
<dbReference type="Gene3D" id="1.20.120.1750">
    <property type="match status" value="1"/>
</dbReference>
<keyword evidence="4 7" id="KW-0863">Zinc-finger</keyword>
<dbReference type="GO" id="GO:0004842">
    <property type="term" value="F:ubiquitin-protein transferase activity"/>
    <property type="evidence" value="ECO:0007669"/>
    <property type="project" value="InterPro"/>
</dbReference>
<evidence type="ECO:0000259" key="8">
    <source>
        <dbReference type="PROSITE" id="PS50089"/>
    </source>
</evidence>
<evidence type="ECO:0000256" key="4">
    <source>
        <dbReference type="ARBA" id="ARBA00022771"/>
    </source>
</evidence>
<proteinExistence type="predicted"/>
<dbReference type="InterPro" id="IPR044066">
    <property type="entry name" value="TRIAD_supradom"/>
</dbReference>
<dbReference type="InterPro" id="IPR013083">
    <property type="entry name" value="Znf_RING/FYVE/PHD"/>
</dbReference>
<reference evidence="10" key="1">
    <citation type="submission" date="2021-02" db="EMBL/GenBank/DDBJ databases">
        <authorList>
            <person name="Dougan E. K."/>
            <person name="Rhodes N."/>
            <person name="Thang M."/>
            <person name="Chan C."/>
        </authorList>
    </citation>
    <scope>NUCLEOTIDE SEQUENCE</scope>
</reference>
<sequence length="339" mass="38992">MPQPFKNEPSRMPCNDLPVRLPVMLPLKPECHGHSRKPVQPKNVCWDDPRTPPDWSPISPAKSRKFPSTDSGFARLLGAQFEEEARNKEEKEHFTCQICFMDQKLDEGVNLDCGHITCNECFGAYIEVKIREKCVTVQEMVCPMPKCFCPITEHQVMGSVQGTPLLDRFLDTRAELYRPDNPIEKHCRCPCGEAIIVESARSEGFIKCPTCKEEVCYKCQERHAGVPCAEFWQWRKENDKAQQAFEELMSEQGWKSCPVCQAPTEKSFGCNYMTCASATCRGCTHFCYICGDKLTHMEHFLHFPDGLFRDACQNKRFEGDESSPDFWMQLWRMFQAVRG</sequence>
<evidence type="ECO:0000256" key="5">
    <source>
        <dbReference type="ARBA" id="ARBA00022786"/>
    </source>
</evidence>
<evidence type="ECO:0000256" key="7">
    <source>
        <dbReference type="PROSITE-ProRule" id="PRU00175"/>
    </source>
</evidence>
<keyword evidence="5" id="KW-0833">Ubl conjugation pathway</keyword>
<evidence type="ECO:0000313" key="10">
    <source>
        <dbReference type="EMBL" id="CAE8656559.1"/>
    </source>
</evidence>
<dbReference type="Gene3D" id="3.30.40.10">
    <property type="entry name" value="Zinc/RING finger domain, C3HC4 (zinc finger)"/>
    <property type="match status" value="1"/>
</dbReference>
<dbReference type="InterPro" id="IPR001841">
    <property type="entry name" value="Znf_RING"/>
</dbReference>
<feature type="domain" description="RING-type" evidence="9">
    <location>
        <begin position="92"/>
        <end position="306"/>
    </location>
</feature>
<name>A0A813IWI3_POLGL</name>
<keyword evidence="2" id="KW-0479">Metal-binding</keyword>
<comment type="caution">
    <text evidence="10">The sequence shown here is derived from an EMBL/GenBank/DDBJ whole genome shotgun (WGS) entry which is preliminary data.</text>
</comment>
<accession>A0A813IWI3</accession>
<evidence type="ECO:0000256" key="2">
    <source>
        <dbReference type="ARBA" id="ARBA00022723"/>
    </source>
</evidence>
<evidence type="ECO:0000256" key="6">
    <source>
        <dbReference type="ARBA" id="ARBA00022833"/>
    </source>
</evidence>
<dbReference type="AlphaFoldDB" id="A0A813IWI3"/>
<dbReference type="SUPFAM" id="SSF57850">
    <property type="entry name" value="RING/U-box"/>
    <property type="match status" value="3"/>
</dbReference>
<dbReference type="PROSITE" id="PS51873">
    <property type="entry name" value="TRIAD"/>
    <property type="match status" value="1"/>
</dbReference>
<gene>
    <name evidence="10" type="ORF">PGLA2088_LOCUS12234</name>
</gene>
<dbReference type="GO" id="GO:0016567">
    <property type="term" value="P:protein ubiquitination"/>
    <property type="evidence" value="ECO:0007669"/>
    <property type="project" value="InterPro"/>
</dbReference>
<dbReference type="Proteomes" id="UP000626109">
    <property type="component" value="Unassembled WGS sequence"/>
</dbReference>